<dbReference type="InterPro" id="IPR050266">
    <property type="entry name" value="AB_hydrolase_sf"/>
</dbReference>
<dbReference type="InterPro" id="IPR000073">
    <property type="entry name" value="AB_hydrolase_1"/>
</dbReference>
<sequence length="288" mass="31994">MPIVRTNDIDTYYERRGDGPVLLFVHAAIVDASQWLPQLEALSDEYTTIAYDVRGHGLTGRSEREEYSVDLFVDDLEALVEELELDQPVIVGLSTGGCIAQAYAVRHPESIAGLVLADTFTAAVLDWRDRVQFAALRATVPPARLVGYERVERVKNWFHERFDAGATGDYGNIERLRRGKPNMATDEFAKVIRAIADFPETTVDLTAITVPTLVLYGENELQFIRRHVLRIAAEIPDVTVRKVPNAGHAANLDNHEFFTAAMAAFLTDHIYTDRTPSVGEPGDTGEPV</sequence>
<dbReference type="PRINTS" id="PR00111">
    <property type="entry name" value="ABHYDROLASE"/>
</dbReference>
<dbReference type="EMBL" id="AOMD01000021">
    <property type="protein sequence ID" value="EMA44787.1"/>
    <property type="molecule type" value="Genomic_DNA"/>
</dbReference>
<dbReference type="SUPFAM" id="SSF53474">
    <property type="entry name" value="alpha/beta-Hydrolases"/>
    <property type="match status" value="1"/>
</dbReference>
<dbReference type="InParanoid" id="M0MGC4"/>
<accession>M0MGC4</accession>
<evidence type="ECO:0000313" key="3">
    <source>
        <dbReference type="Proteomes" id="UP000011669"/>
    </source>
</evidence>
<dbReference type="GO" id="GO:0016787">
    <property type="term" value="F:hydrolase activity"/>
    <property type="evidence" value="ECO:0007669"/>
    <property type="project" value="UniProtKB-KW"/>
</dbReference>
<dbReference type="PANTHER" id="PTHR43798">
    <property type="entry name" value="MONOACYLGLYCEROL LIPASE"/>
    <property type="match status" value="1"/>
</dbReference>
<dbReference type="InterPro" id="IPR029058">
    <property type="entry name" value="AB_hydrolase_fold"/>
</dbReference>
<reference evidence="2 3" key="1">
    <citation type="journal article" date="2014" name="PLoS Genet.">
        <title>Phylogenetically driven sequencing of extremely halophilic archaea reveals strategies for static and dynamic osmo-response.</title>
        <authorList>
            <person name="Becker E.A."/>
            <person name="Seitzer P.M."/>
            <person name="Tritt A."/>
            <person name="Larsen D."/>
            <person name="Krusor M."/>
            <person name="Yao A.I."/>
            <person name="Wu D."/>
            <person name="Madern D."/>
            <person name="Eisen J.A."/>
            <person name="Darling A.E."/>
            <person name="Facciotti M.T."/>
        </authorList>
    </citation>
    <scope>NUCLEOTIDE SEQUENCE [LARGE SCALE GENOMIC DNA]</scope>
    <source>
        <strain evidence="2 3">DSM 5350</strain>
    </source>
</reference>
<evidence type="ECO:0000259" key="1">
    <source>
        <dbReference type="Pfam" id="PF00561"/>
    </source>
</evidence>
<dbReference type="PATRIC" id="fig|1227455.4.peg.1850"/>
<dbReference type="OrthoDB" id="7531at2157"/>
<dbReference type="Gene3D" id="3.40.50.1820">
    <property type="entry name" value="alpha/beta hydrolase"/>
    <property type="match status" value="1"/>
</dbReference>
<evidence type="ECO:0000313" key="2">
    <source>
        <dbReference type="EMBL" id="EMA44787.1"/>
    </source>
</evidence>
<protein>
    <submittedName>
        <fullName evidence="2">Alpha/beta hydrolase fold protein</fullName>
    </submittedName>
</protein>
<comment type="caution">
    <text evidence="2">The sequence shown here is derived from an EMBL/GenBank/DDBJ whole genome shotgun (WGS) entry which is preliminary data.</text>
</comment>
<dbReference type="Proteomes" id="UP000011669">
    <property type="component" value="Unassembled WGS sequence"/>
</dbReference>
<dbReference type="STRING" id="1227455.C449_09019"/>
<feature type="domain" description="AB hydrolase-1" evidence="1">
    <location>
        <begin position="20"/>
        <end position="254"/>
    </location>
</feature>
<gene>
    <name evidence="2" type="ORF">C449_09019</name>
</gene>
<keyword evidence="2" id="KW-0378">Hydrolase</keyword>
<proteinExistence type="predicted"/>
<dbReference type="Pfam" id="PF00561">
    <property type="entry name" value="Abhydrolase_1"/>
    <property type="match status" value="1"/>
</dbReference>
<dbReference type="AlphaFoldDB" id="M0MGC4"/>
<keyword evidence="3" id="KW-1185">Reference proteome</keyword>
<dbReference type="RefSeq" id="WP_006077657.1">
    <property type="nucleotide sequence ID" value="NZ_AOMD01000021.1"/>
</dbReference>
<organism evidence="2 3">
    <name type="scientific">Halococcus saccharolyticus DSM 5350</name>
    <dbReference type="NCBI Taxonomy" id="1227455"/>
    <lineage>
        <taxon>Archaea</taxon>
        <taxon>Methanobacteriati</taxon>
        <taxon>Methanobacteriota</taxon>
        <taxon>Stenosarchaea group</taxon>
        <taxon>Halobacteria</taxon>
        <taxon>Halobacteriales</taxon>
        <taxon>Halococcaceae</taxon>
        <taxon>Halococcus</taxon>
    </lineage>
</organism>
<name>M0MGC4_9EURY</name>